<accession>A0A5B9QRN6</accession>
<evidence type="ECO:0000256" key="1">
    <source>
        <dbReference type="ARBA" id="ARBA00004196"/>
    </source>
</evidence>
<gene>
    <name evidence="4" type="ORF">UC8_25940</name>
</gene>
<dbReference type="AlphaFoldDB" id="A0A5B9QRN6"/>
<organism evidence="4 5">
    <name type="scientific">Roseimaritima ulvae</name>
    <dbReference type="NCBI Taxonomy" id="980254"/>
    <lineage>
        <taxon>Bacteria</taxon>
        <taxon>Pseudomonadati</taxon>
        <taxon>Planctomycetota</taxon>
        <taxon>Planctomycetia</taxon>
        <taxon>Pirellulales</taxon>
        <taxon>Pirellulaceae</taxon>
        <taxon>Roseimaritima</taxon>
    </lineage>
</organism>
<dbReference type="Proteomes" id="UP000325286">
    <property type="component" value="Chromosome"/>
</dbReference>
<feature type="coiled-coil region" evidence="3">
    <location>
        <begin position="107"/>
        <end position="237"/>
    </location>
</feature>
<dbReference type="KEGG" id="rul:UC8_25940"/>
<keyword evidence="2 3" id="KW-0175">Coiled coil</keyword>
<reference evidence="4 5" key="1">
    <citation type="submission" date="2019-08" db="EMBL/GenBank/DDBJ databases">
        <title>Deep-cultivation of Planctomycetes and their phenomic and genomic characterization uncovers novel biology.</title>
        <authorList>
            <person name="Wiegand S."/>
            <person name="Jogler M."/>
            <person name="Boedeker C."/>
            <person name="Pinto D."/>
            <person name="Vollmers J."/>
            <person name="Rivas-Marin E."/>
            <person name="Kohn T."/>
            <person name="Peeters S.H."/>
            <person name="Heuer A."/>
            <person name="Rast P."/>
            <person name="Oberbeckmann S."/>
            <person name="Bunk B."/>
            <person name="Jeske O."/>
            <person name="Meyerdierks A."/>
            <person name="Storesund J.E."/>
            <person name="Kallscheuer N."/>
            <person name="Luecker S."/>
            <person name="Lage O.M."/>
            <person name="Pohl T."/>
            <person name="Merkel B.J."/>
            <person name="Hornburger P."/>
            <person name="Mueller R.-W."/>
            <person name="Bruemmer F."/>
            <person name="Labrenz M."/>
            <person name="Spormann A.M."/>
            <person name="Op den Camp H."/>
            <person name="Overmann J."/>
            <person name="Amann R."/>
            <person name="Jetten M.S.M."/>
            <person name="Mascher T."/>
            <person name="Medema M.H."/>
            <person name="Devos D.P."/>
            <person name="Kaster A.-K."/>
            <person name="Ovreas L."/>
            <person name="Rohde M."/>
            <person name="Galperin M.Y."/>
            <person name="Jogler C."/>
        </authorList>
    </citation>
    <scope>NUCLEOTIDE SEQUENCE [LARGE SCALE GENOMIC DNA]</scope>
    <source>
        <strain evidence="4 5">UC8</strain>
    </source>
</reference>
<evidence type="ECO:0000313" key="5">
    <source>
        <dbReference type="Proteomes" id="UP000325286"/>
    </source>
</evidence>
<protein>
    <submittedName>
        <fullName evidence="4">Multidrug resistance protein MdtN</fullName>
    </submittedName>
</protein>
<keyword evidence="5" id="KW-1185">Reference proteome</keyword>
<dbReference type="InterPro" id="IPR050465">
    <property type="entry name" value="UPF0194_transport"/>
</dbReference>
<evidence type="ECO:0000313" key="4">
    <source>
        <dbReference type="EMBL" id="QEG40579.1"/>
    </source>
</evidence>
<dbReference type="InterPro" id="IPR014315">
    <property type="entry name" value="ABC_heterocyst_DevB"/>
</dbReference>
<proteinExistence type="predicted"/>
<dbReference type="PANTHER" id="PTHR32347:SF27">
    <property type="entry name" value="RND EFFLUX PUMP MEMBRANE FUSION PROTEIN BARREL-SANDWICH DOMAIN-CONTAINING PROTEIN"/>
    <property type="match status" value="1"/>
</dbReference>
<dbReference type="GO" id="GO:0030313">
    <property type="term" value="C:cell envelope"/>
    <property type="evidence" value="ECO:0007669"/>
    <property type="project" value="UniProtKB-SubCell"/>
</dbReference>
<sequence length="383" mass="39742">MGALAIASAGCQPDAAPVDRFEDVTAVPALVALGASGDEAILAQGQLEPSNGVISVLAPPGDRLESLEVSAGQKVQAGDTLGRLVSQAAREGELAVAVAQRKEAQATADAEQAVAQAKLEVARTQLEQARLQVQQAKEKFELAQASGGTLDLLDQQVALAESKLAQMRTASNDPAAGRLITSSTLDQQQLAVDQARSDLAAARAEARAASQAGDLAVKAAEQELRAAEVAIESGKAAMPVESLDEQIKLLQLQVDASKLLSPIDGTVVAVHMHPGQPTTGQPILQIADLSDMICRVEVNVSQLSKVKTGARASITSAAIDGSLQGTVRSISRLIGSPQLPSPNPMARVDYRSGEVVIQIEPDDAPRAADLIHLQVDVAIALED</sequence>
<evidence type="ECO:0000256" key="3">
    <source>
        <dbReference type="SAM" id="Coils"/>
    </source>
</evidence>
<dbReference type="PANTHER" id="PTHR32347">
    <property type="entry name" value="EFFLUX SYSTEM COMPONENT YKNX-RELATED"/>
    <property type="match status" value="1"/>
</dbReference>
<dbReference type="Gene3D" id="2.40.30.170">
    <property type="match status" value="1"/>
</dbReference>
<dbReference type="NCBIfam" id="TIGR02971">
    <property type="entry name" value="heterocyst_DevB"/>
    <property type="match status" value="1"/>
</dbReference>
<comment type="subcellular location">
    <subcellularLocation>
        <location evidence="1">Cell envelope</location>
    </subcellularLocation>
</comment>
<evidence type="ECO:0000256" key="2">
    <source>
        <dbReference type="ARBA" id="ARBA00023054"/>
    </source>
</evidence>
<name>A0A5B9QRN6_9BACT</name>
<dbReference type="EMBL" id="CP042914">
    <property type="protein sequence ID" value="QEG40579.1"/>
    <property type="molecule type" value="Genomic_DNA"/>
</dbReference>